<dbReference type="EMBL" id="JABZMI010000044">
    <property type="protein sequence ID" value="MBF1164170.1"/>
    <property type="molecule type" value="Genomic_DNA"/>
</dbReference>
<name>A0A930BUV1_9RHOO</name>
<protein>
    <submittedName>
        <fullName evidence="4">Response regulator</fullName>
    </submittedName>
</protein>
<dbReference type="PROSITE" id="PS50110">
    <property type="entry name" value="RESPONSE_REGULATORY"/>
    <property type="match status" value="1"/>
</dbReference>
<dbReference type="PANTHER" id="PTHR44591">
    <property type="entry name" value="STRESS RESPONSE REGULATOR PROTEIN 1"/>
    <property type="match status" value="1"/>
</dbReference>
<dbReference type="SUPFAM" id="SSF52172">
    <property type="entry name" value="CheY-like"/>
    <property type="match status" value="1"/>
</dbReference>
<evidence type="ECO:0000256" key="2">
    <source>
        <dbReference type="PROSITE-ProRule" id="PRU00169"/>
    </source>
</evidence>
<evidence type="ECO:0000313" key="4">
    <source>
        <dbReference type="EMBL" id="MBF1164170.1"/>
    </source>
</evidence>
<accession>A0A930BUV1</accession>
<dbReference type="PANTHER" id="PTHR44591:SF3">
    <property type="entry name" value="RESPONSE REGULATORY DOMAIN-CONTAINING PROTEIN"/>
    <property type="match status" value="1"/>
</dbReference>
<dbReference type="Gene3D" id="3.40.50.2300">
    <property type="match status" value="1"/>
</dbReference>
<dbReference type="Pfam" id="PF00072">
    <property type="entry name" value="Response_reg"/>
    <property type="match status" value="1"/>
</dbReference>
<feature type="domain" description="Response regulatory" evidence="3">
    <location>
        <begin position="6"/>
        <end position="121"/>
    </location>
</feature>
<dbReference type="GO" id="GO:0000160">
    <property type="term" value="P:phosphorelay signal transduction system"/>
    <property type="evidence" value="ECO:0007669"/>
    <property type="project" value="InterPro"/>
</dbReference>
<dbReference type="SMART" id="SM00448">
    <property type="entry name" value="REC"/>
    <property type="match status" value="1"/>
</dbReference>
<comment type="caution">
    <text evidence="4">The sequence shown here is derived from an EMBL/GenBank/DDBJ whole genome shotgun (WGS) entry which is preliminary data.</text>
</comment>
<keyword evidence="1 2" id="KW-0597">Phosphoprotein</keyword>
<sequence length="375" mass="41471">MENNLRVFAVDDEPIILDILHATLAADCELQTFASAEACLSAVADNKPDLLLVDVSMPGMDGYALCRHLKDDWDTQDIPVVFISANDNNETRLLCYEAGGDDFIQKPFEPAELLSKLSVAARILAEKKALREQAGYAQKTAMAAMVSMGELGVVLQFLSKSFACNTIDELAAALLDAMQQYDLQAAVQMRMGSEVLTLSHNGRNVPLEVSVLNHVRESDRIFQFKSRCVFNYGQVTLLVNNMPLDDVERCGRIRDNGALLAEGADARLRAIETEILAARRRAGIESALPRLYATLDGVQANYRRNCFELTQVMIDYQEQLTKAFITLGLMERQEEQLSGMANDFVTRLVGTQDASLELVGQLEALAEDLKVLLKS</sequence>
<dbReference type="InterPro" id="IPR050595">
    <property type="entry name" value="Bact_response_regulator"/>
</dbReference>
<proteinExistence type="predicted"/>
<reference evidence="4" key="1">
    <citation type="submission" date="2020-04" db="EMBL/GenBank/DDBJ databases">
        <title>Deep metagenomics examines the oral microbiome during advanced dental caries in children, revealing novel taxa and co-occurrences with host molecules.</title>
        <authorList>
            <person name="Baker J.L."/>
            <person name="Morton J.T."/>
            <person name="Dinis M."/>
            <person name="Alvarez R."/>
            <person name="Tran N.C."/>
            <person name="Knight R."/>
            <person name="Edlund A."/>
        </authorList>
    </citation>
    <scope>NUCLEOTIDE SEQUENCE</scope>
    <source>
        <strain evidence="4">JCVI_32_bin.24</strain>
    </source>
</reference>
<dbReference type="Proteomes" id="UP000718593">
    <property type="component" value="Unassembled WGS sequence"/>
</dbReference>
<evidence type="ECO:0000256" key="1">
    <source>
        <dbReference type="ARBA" id="ARBA00022553"/>
    </source>
</evidence>
<dbReference type="InterPro" id="IPR001789">
    <property type="entry name" value="Sig_transdc_resp-reg_receiver"/>
</dbReference>
<organism evidence="4 5">
    <name type="scientific">Dechloromonas agitata</name>
    <dbReference type="NCBI Taxonomy" id="73030"/>
    <lineage>
        <taxon>Bacteria</taxon>
        <taxon>Pseudomonadati</taxon>
        <taxon>Pseudomonadota</taxon>
        <taxon>Betaproteobacteria</taxon>
        <taxon>Rhodocyclales</taxon>
        <taxon>Azonexaceae</taxon>
        <taxon>Dechloromonas</taxon>
    </lineage>
</organism>
<dbReference type="InterPro" id="IPR011006">
    <property type="entry name" value="CheY-like_superfamily"/>
</dbReference>
<evidence type="ECO:0000259" key="3">
    <source>
        <dbReference type="PROSITE" id="PS50110"/>
    </source>
</evidence>
<feature type="modified residue" description="4-aspartylphosphate" evidence="2">
    <location>
        <position position="54"/>
    </location>
</feature>
<gene>
    <name evidence="4" type="ORF">HXL68_03915</name>
</gene>
<dbReference type="AlphaFoldDB" id="A0A930BUV1"/>
<evidence type="ECO:0000313" key="5">
    <source>
        <dbReference type="Proteomes" id="UP000718593"/>
    </source>
</evidence>